<dbReference type="PANTHER" id="PTHR43617">
    <property type="entry name" value="L-AMINO ACID N-ACETYLTRANSFERASE"/>
    <property type="match status" value="1"/>
</dbReference>
<dbReference type="Pfam" id="PF00583">
    <property type="entry name" value="Acetyltransf_1"/>
    <property type="match status" value="1"/>
</dbReference>
<dbReference type="SUPFAM" id="SSF55729">
    <property type="entry name" value="Acyl-CoA N-acyltransferases (Nat)"/>
    <property type="match status" value="1"/>
</dbReference>
<keyword evidence="2" id="KW-0808">Transferase</keyword>
<dbReference type="InterPro" id="IPR016181">
    <property type="entry name" value="Acyl_CoA_acyltransferase"/>
</dbReference>
<dbReference type="InterPro" id="IPR000182">
    <property type="entry name" value="GNAT_dom"/>
</dbReference>
<reference evidence="2 3" key="1">
    <citation type="submission" date="2016-10" db="EMBL/GenBank/DDBJ databases">
        <authorList>
            <person name="de Groot N.N."/>
        </authorList>
    </citation>
    <scope>NUCLEOTIDE SEQUENCE [LARGE SCALE GENOMIC DNA]</scope>
    <source>
        <strain evidence="2 3">DSM 16077</strain>
    </source>
</reference>
<dbReference type="InterPro" id="IPR050276">
    <property type="entry name" value="MshD_Acetyltransferase"/>
</dbReference>
<dbReference type="STRING" id="144026.SAMN04488568_11023"/>
<feature type="domain" description="N-acetyltransferase" evidence="1">
    <location>
        <begin position="1"/>
        <end position="144"/>
    </location>
</feature>
<organism evidence="2 3">
    <name type="scientific">Maricaulis salignorans</name>
    <dbReference type="NCBI Taxonomy" id="144026"/>
    <lineage>
        <taxon>Bacteria</taxon>
        <taxon>Pseudomonadati</taxon>
        <taxon>Pseudomonadota</taxon>
        <taxon>Alphaproteobacteria</taxon>
        <taxon>Maricaulales</taxon>
        <taxon>Maricaulaceae</taxon>
        <taxon>Maricaulis</taxon>
    </lineage>
</organism>
<dbReference type="Proteomes" id="UP000199759">
    <property type="component" value="Unassembled WGS sequence"/>
</dbReference>
<dbReference type="Gene3D" id="3.40.630.30">
    <property type="match status" value="1"/>
</dbReference>
<accession>A0A1G9SPG1</accession>
<evidence type="ECO:0000313" key="3">
    <source>
        <dbReference type="Proteomes" id="UP000199759"/>
    </source>
</evidence>
<dbReference type="CDD" id="cd04301">
    <property type="entry name" value="NAT_SF"/>
    <property type="match status" value="1"/>
</dbReference>
<dbReference type="PANTHER" id="PTHR43617:SF2">
    <property type="entry name" value="UPF0039 PROTEIN SLL0451"/>
    <property type="match status" value="1"/>
</dbReference>
<gene>
    <name evidence="2" type="ORF">SAMN04488568_11023</name>
</gene>
<keyword evidence="3" id="KW-1185">Reference proteome</keyword>
<proteinExistence type="predicted"/>
<sequence>MKIRPCEPDDHAGIDALLRSAFPEPGEARLAVALRAADADTLELVAELDGKIAGVAMFSPAMAKPGDGREIPGLGLGPVAVLPGYQNRGIGAALIEAGLDFVRTLGPSYCIVLGDPDFYGRFGFEPAPALDLHWTDDPDDKTGNAFQVLALNGAAHLPRGTRIEYHPAFDGV</sequence>
<name>A0A1G9SPG1_9PROT</name>
<evidence type="ECO:0000259" key="1">
    <source>
        <dbReference type="PROSITE" id="PS51186"/>
    </source>
</evidence>
<dbReference type="RefSeq" id="WP_176780310.1">
    <property type="nucleotide sequence ID" value="NZ_FNHG01000010.1"/>
</dbReference>
<dbReference type="EMBL" id="FNHG01000010">
    <property type="protein sequence ID" value="SDM37230.1"/>
    <property type="molecule type" value="Genomic_DNA"/>
</dbReference>
<evidence type="ECO:0000313" key="2">
    <source>
        <dbReference type="EMBL" id="SDM37230.1"/>
    </source>
</evidence>
<dbReference type="AlphaFoldDB" id="A0A1G9SPG1"/>
<dbReference type="PROSITE" id="PS51186">
    <property type="entry name" value="GNAT"/>
    <property type="match status" value="1"/>
</dbReference>
<dbReference type="GO" id="GO:0016747">
    <property type="term" value="F:acyltransferase activity, transferring groups other than amino-acyl groups"/>
    <property type="evidence" value="ECO:0007669"/>
    <property type="project" value="InterPro"/>
</dbReference>
<protein>
    <submittedName>
        <fullName evidence="2">Putative acetyltransferase</fullName>
    </submittedName>
</protein>